<keyword evidence="9" id="KW-0288">FMN</keyword>
<dbReference type="GeneID" id="93569433"/>
<dbReference type="AlphaFoldDB" id="A0A1L9UUT7"/>
<dbReference type="InterPro" id="IPR023465">
    <property type="entry name" value="Riboflavin_kinase_dom_sf"/>
</dbReference>
<name>A0A1L9UUT7_ASPBC</name>
<accession>A0A1L9UUT7</accession>
<dbReference type="Pfam" id="PF01687">
    <property type="entry name" value="Flavokinase"/>
    <property type="match status" value="1"/>
</dbReference>
<dbReference type="STRING" id="767769.A0A1L9UUT7"/>
<evidence type="ECO:0000256" key="2">
    <source>
        <dbReference type="ARBA" id="ARBA00001947"/>
    </source>
</evidence>
<feature type="domain" description="Riboflavin kinase" evidence="20">
    <location>
        <begin position="18"/>
        <end position="172"/>
    </location>
</feature>
<evidence type="ECO:0000256" key="10">
    <source>
        <dbReference type="ARBA" id="ARBA00022679"/>
    </source>
</evidence>
<dbReference type="GO" id="GO:0009231">
    <property type="term" value="P:riboflavin biosynthetic process"/>
    <property type="evidence" value="ECO:0007669"/>
    <property type="project" value="InterPro"/>
</dbReference>
<comment type="similarity">
    <text evidence="5">Belongs to the flavokinase family.</text>
</comment>
<dbReference type="GO" id="GO:0008531">
    <property type="term" value="F:riboflavin kinase activity"/>
    <property type="evidence" value="ECO:0007669"/>
    <property type="project" value="UniProtKB-EC"/>
</dbReference>
<protein>
    <recommendedName>
        <fullName evidence="7">Riboflavin kinase</fullName>
        <ecNumber evidence="6">2.7.1.26</ecNumber>
    </recommendedName>
    <alternativeName>
        <fullName evidence="17">Flavin mononucleotide kinase 1</fullName>
    </alternativeName>
</protein>
<comment type="cofactor">
    <cofactor evidence="2">
        <name>Zn(2+)</name>
        <dbReference type="ChEBI" id="CHEBI:29105"/>
    </cofactor>
</comment>
<dbReference type="SUPFAM" id="SSF54427">
    <property type="entry name" value="NTF2-like"/>
    <property type="match status" value="1"/>
</dbReference>
<dbReference type="GO" id="GO:0046872">
    <property type="term" value="F:metal ion binding"/>
    <property type="evidence" value="ECO:0007669"/>
    <property type="project" value="UniProtKB-KW"/>
</dbReference>
<feature type="region of interest" description="Disordered" evidence="19">
    <location>
        <begin position="1"/>
        <end position="27"/>
    </location>
</feature>
<dbReference type="UniPathway" id="UPA00276">
    <property type="reaction ID" value="UER00406"/>
</dbReference>
<evidence type="ECO:0000256" key="11">
    <source>
        <dbReference type="ARBA" id="ARBA00022723"/>
    </source>
</evidence>
<gene>
    <name evidence="21" type="ORF">ASPBRDRAFT_115996</name>
</gene>
<evidence type="ECO:0000259" key="20">
    <source>
        <dbReference type="SMART" id="SM00904"/>
    </source>
</evidence>
<organism evidence="21 22">
    <name type="scientific">Aspergillus brasiliensis (strain CBS 101740 / IMI 381727 / IBT 21946)</name>
    <dbReference type="NCBI Taxonomy" id="767769"/>
    <lineage>
        <taxon>Eukaryota</taxon>
        <taxon>Fungi</taxon>
        <taxon>Dikarya</taxon>
        <taxon>Ascomycota</taxon>
        <taxon>Pezizomycotina</taxon>
        <taxon>Eurotiomycetes</taxon>
        <taxon>Eurotiomycetidae</taxon>
        <taxon>Eurotiales</taxon>
        <taxon>Aspergillaceae</taxon>
        <taxon>Aspergillus</taxon>
        <taxon>Aspergillus subgen. Circumdati</taxon>
    </lineage>
</organism>
<feature type="compositionally biased region" description="Polar residues" evidence="19">
    <location>
        <begin position="223"/>
        <end position="239"/>
    </location>
</feature>
<evidence type="ECO:0000256" key="9">
    <source>
        <dbReference type="ARBA" id="ARBA00022643"/>
    </source>
</evidence>
<evidence type="ECO:0000256" key="15">
    <source>
        <dbReference type="ARBA" id="ARBA00022840"/>
    </source>
</evidence>
<evidence type="ECO:0000256" key="19">
    <source>
        <dbReference type="SAM" id="MobiDB-lite"/>
    </source>
</evidence>
<dbReference type="Gene3D" id="3.10.450.50">
    <property type="match status" value="1"/>
</dbReference>
<evidence type="ECO:0000256" key="14">
    <source>
        <dbReference type="ARBA" id="ARBA00022833"/>
    </source>
</evidence>
<dbReference type="EC" id="2.7.1.26" evidence="6"/>
<keyword evidence="22" id="KW-1185">Reference proteome</keyword>
<keyword evidence="8" id="KW-0285">Flavoprotein</keyword>
<evidence type="ECO:0000256" key="5">
    <source>
        <dbReference type="ARBA" id="ARBA00010108"/>
    </source>
</evidence>
<keyword evidence="15" id="KW-0067">ATP-binding</keyword>
<dbReference type="OrthoDB" id="276388at2759"/>
<dbReference type="SMART" id="SM00904">
    <property type="entry name" value="Flavokinase"/>
    <property type="match status" value="1"/>
</dbReference>
<evidence type="ECO:0000256" key="16">
    <source>
        <dbReference type="ARBA" id="ARBA00022842"/>
    </source>
</evidence>
<dbReference type="PANTHER" id="PTHR22749:SF6">
    <property type="entry name" value="RIBOFLAVIN KINASE"/>
    <property type="match status" value="1"/>
</dbReference>
<dbReference type="SUPFAM" id="SSF82114">
    <property type="entry name" value="Riboflavin kinase-like"/>
    <property type="match status" value="1"/>
</dbReference>
<dbReference type="VEuPathDB" id="FungiDB:ASPBRDRAFT_115996"/>
<dbReference type="FunFam" id="2.40.30.30:FF:000008">
    <property type="entry name" value="Riboflavin kinase"/>
    <property type="match status" value="1"/>
</dbReference>
<keyword evidence="14" id="KW-0862">Zinc</keyword>
<reference evidence="22" key="1">
    <citation type="journal article" date="2017" name="Genome Biol.">
        <title>Comparative genomics reveals high biological diversity and specific adaptations in the industrially and medically important fungal genus Aspergillus.</title>
        <authorList>
            <person name="de Vries R.P."/>
            <person name="Riley R."/>
            <person name="Wiebenga A."/>
            <person name="Aguilar-Osorio G."/>
            <person name="Amillis S."/>
            <person name="Uchima C.A."/>
            <person name="Anderluh G."/>
            <person name="Asadollahi M."/>
            <person name="Askin M."/>
            <person name="Barry K."/>
            <person name="Battaglia E."/>
            <person name="Bayram O."/>
            <person name="Benocci T."/>
            <person name="Braus-Stromeyer S.A."/>
            <person name="Caldana C."/>
            <person name="Canovas D."/>
            <person name="Cerqueira G.C."/>
            <person name="Chen F."/>
            <person name="Chen W."/>
            <person name="Choi C."/>
            <person name="Clum A."/>
            <person name="Dos Santos R.A."/>
            <person name="Damasio A.R."/>
            <person name="Diallinas G."/>
            <person name="Emri T."/>
            <person name="Fekete E."/>
            <person name="Flipphi M."/>
            <person name="Freyberg S."/>
            <person name="Gallo A."/>
            <person name="Gournas C."/>
            <person name="Habgood R."/>
            <person name="Hainaut M."/>
            <person name="Harispe M.L."/>
            <person name="Henrissat B."/>
            <person name="Hilden K.S."/>
            <person name="Hope R."/>
            <person name="Hossain A."/>
            <person name="Karabika E."/>
            <person name="Karaffa L."/>
            <person name="Karanyi Z."/>
            <person name="Krasevec N."/>
            <person name="Kuo A."/>
            <person name="Kusch H."/>
            <person name="LaButti K."/>
            <person name="Lagendijk E.L."/>
            <person name="Lapidus A."/>
            <person name="Levasseur A."/>
            <person name="Lindquist E."/>
            <person name="Lipzen A."/>
            <person name="Logrieco A.F."/>
            <person name="MacCabe A."/>
            <person name="Maekelae M.R."/>
            <person name="Malavazi I."/>
            <person name="Melin P."/>
            <person name="Meyer V."/>
            <person name="Mielnichuk N."/>
            <person name="Miskei M."/>
            <person name="Molnar A.P."/>
            <person name="Mule G."/>
            <person name="Ngan C.Y."/>
            <person name="Orejas M."/>
            <person name="Orosz E."/>
            <person name="Ouedraogo J.P."/>
            <person name="Overkamp K.M."/>
            <person name="Park H.-S."/>
            <person name="Perrone G."/>
            <person name="Piumi F."/>
            <person name="Punt P.J."/>
            <person name="Ram A.F."/>
            <person name="Ramon A."/>
            <person name="Rauscher S."/>
            <person name="Record E."/>
            <person name="Riano-Pachon D.M."/>
            <person name="Robert V."/>
            <person name="Roehrig J."/>
            <person name="Ruller R."/>
            <person name="Salamov A."/>
            <person name="Salih N.S."/>
            <person name="Samson R.A."/>
            <person name="Sandor E."/>
            <person name="Sanguinetti M."/>
            <person name="Schuetze T."/>
            <person name="Sepcic K."/>
            <person name="Shelest E."/>
            <person name="Sherlock G."/>
            <person name="Sophianopoulou V."/>
            <person name="Squina F.M."/>
            <person name="Sun H."/>
            <person name="Susca A."/>
            <person name="Todd R.B."/>
            <person name="Tsang A."/>
            <person name="Unkles S.E."/>
            <person name="van de Wiele N."/>
            <person name="van Rossen-Uffink D."/>
            <person name="Oliveira J.V."/>
            <person name="Vesth T.C."/>
            <person name="Visser J."/>
            <person name="Yu J.-H."/>
            <person name="Zhou M."/>
            <person name="Andersen M.R."/>
            <person name="Archer D.B."/>
            <person name="Baker S.E."/>
            <person name="Benoit I."/>
            <person name="Brakhage A.A."/>
            <person name="Braus G.H."/>
            <person name="Fischer R."/>
            <person name="Frisvad J.C."/>
            <person name="Goldman G.H."/>
            <person name="Houbraken J."/>
            <person name="Oakley B."/>
            <person name="Pocsi I."/>
            <person name="Scazzocchio C."/>
            <person name="Seiboth B."/>
            <person name="vanKuyk P.A."/>
            <person name="Wortman J."/>
            <person name="Dyer P.S."/>
            <person name="Grigoriev I.V."/>
        </authorList>
    </citation>
    <scope>NUCLEOTIDE SEQUENCE [LARGE SCALE GENOMIC DNA]</scope>
    <source>
        <strain evidence="22">CBS 101740 / IMI 381727 / IBT 21946</strain>
    </source>
</reference>
<evidence type="ECO:0000256" key="17">
    <source>
        <dbReference type="ARBA" id="ARBA00029960"/>
    </source>
</evidence>
<evidence type="ECO:0000256" key="18">
    <source>
        <dbReference type="ARBA" id="ARBA00047880"/>
    </source>
</evidence>
<dbReference type="EMBL" id="KV878680">
    <property type="protein sequence ID" value="OJJ75437.1"/>
    <property type="molecule type" value="Genomic_DNA"/>
</dbReference>
<dbReference type="GO" id="GO:0005739">
    <property type="term" value="C:mitochondrion"/>
    <property type="evidence" value="ECO:0007669"/>
    <property type="project" value="TreeGrafter"/>
</dbReference>
<dbReference type="OMA" id="KHRCYVY"/>
<evidence type="ECO:0000313" key="21">
    <source>
        <dbReference type="EMBL" id="OJJ75437.1"/>
    </source>
</evidence>
<comment type="cofactor">
    <cofactor evidence="1">
        <name>Mg(2+)</name>
        <dbReference type="ChEBI" id="CHEBI:18420"/>
    </cofactor>
</comment>
<keyword evidence="11" id="KW-0479">Metal-binding</keyword>
<evidence type="ECO:0000256" key="12">
    <source>
        <dbReference type="ARBA" id="ARBA00022741"/>
    </source>
</evidence>
<evidence type="ECO:0000256" key="1">
    <source>
        <dbReference type="ARBA" id="ARBA00001946"/>
    </source>
</evidence>
<comment type="function">
    <text evidence="3">Catalyzes the phosphorylation of riboflavin (vitamin B2) to form flavin mononucleotide (FMN) coenzyme.</text>
</comment>
<keyword evidence="12" id="KW-0547">Nucleotide-binding</keyword>
<dbReference type="PANTHER" id="PTHR22749">
    <property type="entry name" value="RIBOFLAVIN KINASE/FMN ADENYLYLTRANSFERASE"/>
    <property type="match status" value="1"/>
</dbReference>
<comment type="catalytic activity">
    <reaction evidence="18">
        <text>riboflavin + ATP = FMN + ADP + H(+)</text>
        <dbReference type="Rhea" id="RHEA:14357"/>
        <dbReference type="ChEBI" id="CHEBI:15378"/>
        <dbReference type="ChEBI" id="CHEBI:30616"/>
        <dbReference type="ChEBI" id="CHEBI:57986"/>
        <dbReference type="ChEBI" id="CHEBI:58210"/>
        <dbReference type="ChEBI" id="CHEBI:456216"/>
        <dbReference type="EC" id="2.7.1.26"/>
    </reaction>
</comment>
<dbReference type="Proteomes" id="UP000184499">
    <property type="component" value="Unassembled WGS sequence"/>
</dbReference>
<proteinExistence type="inferred from homology"/>
<keyword evidence="13" id="KW-0418">Kinase</keyword>
<evidence type="ECO:0000256" key="4">
    <source>
        <dbReference type="ARBA" id="ARBA00005201"/>
    </source>
</evidence>
<evidence type="ECO:0000256" key="8">
    <source>
        <dbReference type="ARBA" id="ARBA00022630"/>
    </source>
</evidence>
<sequence length="708" mass="77923">MRPDRPREPVTGPDEGPESPYPIRMSGPVIKGFGRGSKELGIPTANIPADELSQHPELPVGVYYGVVALDPARFTTGETIRPAVLSIGYNPFYKNESKSIEIHLMPPLSAPSPTATTSTDGQVTFHKLPDFYGTPLNLLILGYIRPEYDYISSEALIEDIRVDCEVARRSLQRPAYQCYLDARAVEDPACAGDVREEIRWLTSFDIKMDRLRQHLRRRRSSSAGTTPTNSHGTPLQSPPSAHDKHHRRREAEACPPRRLYLTSDTPEFDAGILSRFRAEGFDVEYLPFPGSQCGNGDVDRDRKELENLLHEREDDLEPGERYAVVAYNKPAHLLLESHHQPFTATNPFPRLCALVAYYPDGPITSTTTTINDTLTSTSPDTTTRPMTGTGSTSSTTTSTTYPPSVPLLPIQIHLAGTTSTTPSIATALLNSNNNHPRKRHRCHLFTYPESSPRFAEPSSQTYDKLSARLAWSRALEALKRGFGWPATKWRVPDVETVWEEYWRCLSASSHGEGGSGSERERDDEDERSHRAADLVGLMVGSGMGVQMESVHSSGSSSSHTYYTTRGAGTETETCTIEESPVVVCVPTCSGGTTPSAITKFYTNSHFLSPSDQSIRLLSRTTGPDRIVDELLLTFTHDRPIPWLLPNLPPTGKEVKVALVLVASFTAGKVARVHAYWDQASVLVQVGVLDRDGSNLPVVGAEGVDMVVS</sequence>
<dbReference type="InterPro" id="IPR023468">
    <property type="entry name" value="Riboflavin_kinase"/>
</dbReference>
<feature type="region of interest" description="Disordered" evidence="19">
    <location>
        <begin position="215"/>
        <end position="256"/>
    </location>
</feature>
<evidence type="ECO:0000256" key="6">
    <source>
        <dbReference type="ARBA" id="ARBA00012105"/>
    </source>
</evidence>
<dbReference type="GO" id="GO:0005524">
    <property type="term" value="F:ATP binding"/>
    <property type="evidence" value="ECO:0007669"/>
    <property type="project" value="UniProtKB-KW"/>
</dbReference>
<dbReference type="InterPro" id="IPR015865">
    <property type="entry name" value="Riboflavin_kinase_bac/euk"/>
</dbReference>
<dbReference type="InterPro" id="IPR032710">
    <property type="entry name" value="NTF2-like_dom_sf"/>
</dbReference>
<comment type="pathway">
    <text evidence="4">Cofactor biosynthesis; FMN biosynthesis; FMN from riboflavin (ATP route): step 1/1.</text>
</comment>
<evidence type="ECO:0000313" key="22">
    <source>
        <dbReference type="Proteomes" id="UP000184499"/>
    </source>
</evidence>
<feature type="region of interest" description="Disordered" evidence="19">
    <location>
        <begin position="507"/>
        <end position="528"/>
    </location>
</feature>
<keyword evidence="10" id="KW-0808">Transferase</keyword>
<dbReference type="RefSeq" id="XP_067482684.1">
    <property type="nucleotide sequence ID" value="XM_067616945.1"/>
</dbReference>
<dbReference type="GO" id="GO:0009398">
    <property type="term" value="P:FMN biosynthetic process"/>
    <property type="evidence" value="ECO:0007669"/>
    <property type="project" value="UniProtKB-UniPathway"/>
</dbReference>
<keyword evidence="16" id="KW-0460">Magnesium</keyword>
<dbReference type="Gene3D" id="2.40.30.30">
    <property type="entry name" value="Riboflavin kinase-like"/>
    <property type="match status" value="1"/>
</dbReference>
<evidence type="ECO:0000256" key="13">
    <source>
        <dbReference type="ARBA" id="ARBA00022777"/>
    </source>
</evidence>
<feature type="region of interest" description="Disordered" evidence="19">
    <location>
        <begin position="368"/>
        <end position="402"/>
    </location>
</feature>
<evidence type="ECO:0000256" key="7">
    <source>
        <dbReference type="ARBA" id="ARBA00017394"/>
    </source>
</evidence>
<evidence type="ECO:0000256" key="3">
    <source>
        <dbReference type="ARBA" id="ARBA00003572"/>
    </source>
</evidence>